<keyword evidence="5 9" id="KW-0812">Transmembrane</keyword>
<reference evidence="10 11" key="1">
    <citation type="submission" date="2019-02" db="EMBL/GenBank/DDBJ databases">
        <title>Deep-cultivation of Planctomycetes and their phenomic and genomic characterization uncovers novel biology.</title>
        <authorList>
            <person name="Wiegand S."/>
            <person name="Jogler M."/>
            <person name="Boedeker C."/>
            <person name="Pinto D."/>
            <person name="Vollmers J."/>
            <person name="Rivas-Marin E."/>
            <person name="Kohn T."/>
            <person name="Peeters S.H."/>
            <person name="Heuer A."/>
            <person name="Rast P."/>
            <person name="Oberbeckmann S."/>
            <person name="Bunk B."/>
            <person name="Jeske O."/>
            <person name="Meyerdierks A."/>
            <person name="Storesund J.E."/>
            <person name="Kallscheuer N."/>
            <person name="Luecker S."/>
            <person name="Lage O.M."/>
            <person name="Pohl T."/>
            <person name="Merkel B.J."/>
            <person name="Hornburger P."/>
            <person name="Mueller R.-W."/>
            <person name="Bruemmer F."/>
            <person name="Labrenz M."/>
            <person name="Spormann A.M."/>
            <person name="Op Den Camp H."/>
            <person name="Overmann J."/>
            <person name="Amann R."/>
            <person name="Jetten M.S.M."/>
            <person name="Mascher T."/>
            <person name="Medema M.H."/>
            <person name="Devos D.P."/>
            <person name="Kaster A.-K."/>
            <person name="Ovreas L."/>
            <person name="Rohde M."/>
            <person name="Galperin M.Y."/>
            <person name="Jogler C."/>
        </authorList>
    </citation>
    <scope>NUCLEOTIDE SEQUENCE [LARGE SCALE GENOMIC DNA]</scope>
    <source>
        <strain evidence="10 11">KOR42</strain>
    </source>
</reference>
<evidence type="ECO:0000313" key="10">
    <source>
        <dbReference type="EMBL" id="TWT58364.1"/>
    </source>
</evidence>
<keyword evidence="11" id="KW-1185">Reference proteome</keyword>
<organism evidence="10 11">
    <name type="scientific">Thalassoglobus neptunius</name>
    <dbReference type="NCBI Taxonomy" id="1938619"/>
    <lineage>
        <taxon>Bacteria</taxon>
        <taxon>Pseudomonadati</taxon>
        <taxon>Planctomycetota</taxon>
        <taxon>Planctomycetia</taxon>
        <taxon>Planctomycetales</taxon>
        <taxon>Planctomycetaceae</taxon>
        <taxon>Thalassoglobus</taxon>
    </lineage>
</organism>
<feature type="transmembrane region" description="Helical" evidence="9">
    <location>
        <begin position="363"/>
        <end position="384"/>
    </location>
</feature>
<evidence type="ECO:0000256" key="9">
    <source>
        <dbReference type="SAM" id="Phobius"/>
    </source>
</evidence>
<comment type="subcellular location">
    <subcellularLocation>
        <location evidence="1">Cell membrane</location>
        <topology evidence="1">Multi-pass membrane protein</topology>
    </subcellularLocation>
</comment>
<evidence type="ECO:0000256" key="2">
    <source>
        <dbReference type="ARBA" id="ARBA00009261"/>
    </source>
</evidence>
<feature type="transmembrane region" description="Helical" evidence="9">
    <location>
        <begin position="451"/>
        <end position="469"/>
    </location>
</feature>
<evidence type="ECO:0000256" key="1">
    <source>
        <dbReference type="ARBA" id="ARBA00004651"/>
    </source>
</evidence>
<comment type="caution">
    <text evidence="10">The sequence shown here is derived from an EMBL/GenBank/DDBJ whole genome shotgun (WGS) entry which is preliminary data.</text>
</comment>
<feature type="transmembrane region" description="Helical" evidence="9">
    <location>
        <begin position="656"/>
        <end position="678"/>
    </location>
</feature>
<evidence type="ECO:0000256" key="3">
    <source>
        <dbReference type="ARBA" id="ARBA00022448"/>
    </source>
</evidence>
<dbReference type="RefSeq" id="WP_146508697.1">
    <property type="nucleotide sequence ID" value="NZ_SIHI01000001.1"/>
</dbReference>
<keyword evidence="4" id="KW-1003">Cell membrane</keyword>
<evidence type="ECO:0000256" key="5">
    <source>
        <dbReference type="ARBA" id="ARBA00022692"/>
    </source>
</evidence>
<dbReference type="PANTHER" id="PTHR30330">
    <property type="entry name" value="AGSS FAMILY TRANSPORTER, SODIUM-ALANINE"/>
    <property type="match status" value="1"/>
</dbReference>
<dbReference type="EMBL" id="SIHI01000001">
    <property type="protein sequence ID" value="TWT58364.1"/>
    <property type="molecule type" value="Genomic_DNA"/>
</dbReference>
<keyword evidence="8" id="KW-0175">Coiled coil</keyword>
<feature type="transmembrane region" description="Helical" evidence="9">
    <location>
        <begin position="313"/>
        <end position="330"/>
    </location>
</feature>
<dbReference type="GO" id="GO:0005886">
    <property type="term" value="C:plasma membrane"/>
    <property type="evidence" value="ECO:0007669"/>
    <property type="project" value="UniProtKB-SubCell"/>
</dbReference>
<evidence type="ECO:0000256" key="8">
    <source>
        <dbReference type="SAM" id="Coils"/>
    </source>
</evidence>
<sequence length="723" mass="78722">MKFPARLIARTILIVLIICPVLYSQEGPQIEAETETPPLPTVAPIVDDPPPPTGFERVDSIFKSAVTAIETVLFYRLGKTEKEYLVFEDDAVYWRVRGTDTPFLPLSEDNGFNASELDASQVEILAAQGKLVVGDVIEGKEKYYRNGLMNGEPIEYVTVKLDGPEGNFKYGSRFRFDPTIDAYRIVQKKRNLPGEQIISPTEAEDWNALGFLKQNPDPFSSDKPYLFNESVGGIPIVVAWLAAGAVFFTLYMRGFNIWGFRHAVDIVRGKYDNPEEDGEVTHFQALASALSATIGLGNIAGVTIAMTLGGPGAFFWMLLCGIFGMCTKFTECTLGQKYRSVKPDGTVLGGPMRYLKVGLQEKGMGPLGTVLAIVFTVMCILASFGGGNMLQANQSGSAMLQMFQQNDLQQLSTLNDQIKVAAVAGEEGEMKSLQARKQDLQNQLAAFEQQFKVIFGLVLAFFVGAVILGGIKRIAAAASKIVPTMCIVYSAACLYIIIMHIDRVPGLIATIFTEAFTGAAMGGGIVGVLVVGVQRAAFSNEAGAGSAAIAHSAAKTEEPVREGCVALLGPFIDTVIVCSMTALVILITGAWDNNEWIVEQGLEGAALTSRAFKEEISWFPMVLSIAVTLFAYSTIISWSYYGEKAWETIFGARSTIIYKFLAVICVFIGTIVNLGSVLDFSDMMILGMAFPNILGVVLLSPSVRSDLLKYWKRYQAGDFKTYR</sequence>
<feature type="transmembrane region" description="Helical" evidence="9">
    <location>
        <begin position="565"/>
        <end position="591"/>
    </location>
</feature>
<dbReference type="OrthoDB" id="9804874at2"/>
<dbReference type="PANTHER" id="PTHR30330:SF3">
    <property type="entry name" value="TRANSCRIPTIONAL REGULATOR, LRP FAMILY"/>
    <property type="match status" value="1"/>
</dbReference>
<gene>
    <name evidence="10" type="primary">alsT</name>
    <name evidence="10" type="ORF">KOR42_17380</name>
</gene>
<accession>A0A5C5X619</accession>
<evidence type="ECO:0000256" key="7">
    <source>
        <dbReference type="ARBA" id="ARBA00023136"/>
    </source>
</evidence>
<keyword evidence="6 9" id="KW-1133">Transmembrane helix</keyword>
<feature type="transmembrane region" description="Helical" evidence="9">
    <location>
        <begin position="507"/>
        <end position="531"/>
    </location>
</feature>
<feature type="transmembrane region" description="Helical" evidence="9">
    <location>
        <begin position="481"/>
        <end position="501"/>
    </location>
</feature>
<dbReference type="PRINTS" id="PR00175">
    <property type="entry name" value="NAALASMPORT"/>
</dbReference>
<feature type="transmembrane region" description="Helical" evidence="9">
    <location>
        <begin position="231"/>
        <end position="252"/>
    </location>
</feature>
<keyword evidence="7 9" id="KW-0472">Membrane</keyword>
<comment type="similarity">
    <text evidence="2">Belongs to the alanine or glycine:cation symporter (AGCS) (TC 2.A.25) family.</text>
</comment>
<feature type="transmembrane region" description="Helical" evidence="9">
    <location>
        <begin position="684"/>
        <end position="703"/>
    </location>
</feature>
<dbReference type="Proteomes" id="UP000317243">
    <property type="component" value="Unassembled WGS sequence"/>
</dbReference>
<dbReference type="InterPro" id="IPR001463">
    <property type="entry name" value="Na/Ala_symport"/>
</dbReference>
<evidence type="ECO:0000256" key="4">
    <source>
        <dbReference type="ARBA" id="ARBA00022475"/>
    </source>
</evidence>
<name>A0A5C5X619_9PLAN</name>
<dbReference type="GO" id="GO:0005283">
    <property type="term" value="F:amino acid:sodium symporter activity"/>
    <property type="evidence" value="ECO:0007669"/>
    <property type="project" value="InterPro"/>
</dbReference>
<dbReference type="AlphaFoldDB" id="A0A5C5X619"/>
<feature type="coiled-coil region" evidence="8">
    <location>
        <begin position="423"/>
        <end position="450"/>
    </location>
</feature>
<dbReference type="Gene3D" id="1.20.1740.10">
    <property type="entry name" value="Amino acid/polyamine transporter I"/>
    <property type="match status" value="1"/>
</dbReference>
<proteinExistence type="inferred from homology"/>
<evidence type="ECO:0000313" key="11">
    <source>
        <dbReference type="Proteomes" id="UP000317243"/>
    </source>
</evidence>
<evidence type="ECO:0000256" key="6">
    <source>
        <dbReference type="ARBA" id="ARBA00022989"/>
    </source>
</evidence>
<keyword evidence="3" id="KW-0813">Transport</keyword>
<dbReference type="Pfam" id="PF01235">
    <property type="entry name" value="Na_Ala_symp"/>
    <property type="match status" value="1"/>
</dbReference>
<protein>
    <submittedName>
        <fullName evidence="10">Amino-acid carrier protein AlsT</fullName>
    </submittedName>
</protein>
<feature type="transmembrane region" description="Helical" evidence="9">
    <location>
        <begin position="616"/>
        <end position="635"/>
    </location>
</feature>